<organism evidence="2 3">
    <name type="scientific">Octopus sinensis</name>
    <name type="common">East Asian common octopus</name>
    <dbReference type="NCBI Taxonomy" id="2607531"/>
    <lineage>
        <taxon>Eukaryota</taxon>
        <taxon>Metazoa</taxon>
        <taxon>Spiralia</taxon>
        <taxon>Lophotrochozoa</taxon>
        <taxon>Mollusca</taxon>
        <taxon>Cephalopoda</taxon>
        <taxon>Coleoidea</taxon>
        <taxon>Octopodiformes</taxon>
        <taxon>Octopoda</taxon>
        <taxon>Incirrata</taxon>
        <taxon>Octopodidae</taxon>
        <taxon>Octopus</taxon>
    </lineage>
</organism>
<dbReference type="GO" id="GO:0000793">
    <property type="term" value="C:condensed chromosome"/>
    <property type="evidence" value="ECO:0007669"/>
    <property type="project" value="TreeGrafter"/>
</dbReference>
<gene>
    <name evidence="3" type="primary">LOC115219000</name>
</gene>
<dbReference type="GO" id="GO:0031297">
    <property type="term" value="P:replication fork processing"/>
    <property type="evidence" value="ECO:0007669"/>
    <property type="project" value="TreeGrafter"/>
</dbReference>
<dbReference type="RefSeq" id="XP_029644898.1">
    <property type="nucleotide sequence ID" value="XM_029789038.1"/>
</dbReference>
<dbReference type="GO" id="GO:0044774">
    <property type="term" value="P:mitotic DNA integrity checkpoint signaling"/>
    <property type="evidence" value="ECO:0007669"/>
    <property type="project" value="TreeGrafter"/>
</dbReference>
<sequence length="135" mass="15665">MVDKNFMKQHVHRCLLYEFQKKSTTTVAMKNICEVYPDAVKDHKCQLWFKRFKDVNCDIFDKSCSGREPTLNDNLLTETAISDPHQNTRDLAQKFNVSRSTSHEHLKQIGQTYKEGIWVPHLRTGHNIPSSAAVF</sequence>
<dbReference type="Proteomes" id="UP000515154">
    <property type="component" value="Linkage group LG14"/>
</dbReference>
<dbReference type="GO" id="GO:0003697">
    <property type="term" value="F:single-stranded DNA binding"/>
    <property type="evidence" value="ECO:0007669"/>
    <property type="project" value="TreeGrafter"/>
</dbReference>
<dbReference type="GO" id="GO:0000014">
    <property type="term" value="F:single-stranded DNA endodeoxyribonuclease activity"/>
    <property type="evidence" value="ECO:0007669"/>
    <property type="project" value="TreeGrafter"/>
</dbReference>
<feature type="domain" description="Mos1 transposase HTH" evidence="1">
    <location>
        <begin position="8"/>
        <end position="53"/>
    </location>
</feature>
<dbReference type="Pfam" id="PF17906">
    <property type="entry name" value="HTH_48"/>
    <property type="match status" value="1"/>
</dbReference>
<evidence type="ECO:0000313" key="2">
    <source>
        <dbReference type="Proteomes" id="UP000515154"/>
    </source>
</evidence>
<dbReference type="AlphaFoldDB" id="A0A6P7T2B7"/>
<accession>A0A6P7T2B7</accession>
<dbReference type="GO" id="GO:0046975">
    <property type="term" value="F:histone H3K36 methyltransferase activity"/>
    <property type="evidence" value="ECO:0007669"/>
    <property type="project" value="TreeGrafter"/>
</dbReference>
<reference evidence="3" key="1">
    <citation type="submission" date="2025-08" db="UniProtKB">
        <authorList>
            <consortium name="RefSeq"/>
        </authorList>
    </citation>
    <scope>IDENTIFICATION</scope>
</reference>
<dbReference type="PANTHER" id="PTHR46060:SF2">
    <property type="entry name" value="HISTONE-LYSINE N-METHYLTRANSFERASE SETMAR"/>
    <property type="match status" value="1"/>
</dbReference>
<evidence type="ECO:0000313" key="3">
    <source>
        <dbReference type="RefSeq" id="XP_029644898.1"/>
    </source>
</evidence>
<dbReference type="GO" id="GO:0003690">
    <property type="term" value="F:double-stranded DNA binding"/>
    <property type="evidence" value="ECO:0007669"/>
    <property type="project" value="TreeGrafter"/>
</dbReference>
<dbReference type="GO" id="GO:0005634">
    <property type="term" value="C:nucleus"/>
    <property type="evidence" value="ECO:0007669"/>
    <property type="project" value="TreeGrafter"/>
</dbReference>
<proteinExistence type="predicted"/>
<dbReference type="GO" id="GO:0042800">
    <property type="term" value="F:histone H3K4 methyltransferase activity"/>
    <property type="evidence" value="ECO:0007669"/>
    <property type="project" value="TreeGrafter"/>
</dbReference>
<dbReference type="PANTHER" id="PTHR46060">
    <property type="entry name" value="MARINER MOS1 TRANSPOSASE-LIKE PROTEIN"/>
    <property type="match status" value="1"/>
</dbReference>
<dbReference type="InterPro" id="IPR052709">
    <property type="entry name" value="Transposase-MT_Hybrid"/>
</dbReference>
<dbReference type="GO" id="GO:0035861">
    <property type="term" value="C:site of double-strand break"/>
    <property type="evidence" value="ECO:0007669"/>
    <property type="project" value="TreeGrafter"/>
</dbReference>
<dbReference type="InterPro" id="IPR041426">
    <property type="entry name" value="Mos1_HTH"/>
</dbReference>
<keyword evidence="2" id="KW-1185">Reference proteome</keyword>
<name>A0A6P7T2B7_9MOLL</name>
<dbReference type="GO" id="GO:0015074">
    <property type="term" value="P:DNA integration"/>
    <property type="evidence" value="ECO:0007669"/>
    <property type="project" value="TreeGrafter"/>
</dbReference>
<evidence type="ECO:0000259" key="1">
    <source>
        <dbReference type="Pfam" id="PF17906"/>
    </source>
</evidence>
<protein>
    <submittedName>
        <fullName evidence="3">Histone-lysine N-methyltransferase SETMAR-like</fullName>
    </submittedName>
</protein>
<dbReference type="Gene3D" id="1.10.10.1450">
    <property type="match status" value="1"/>
</dbReference>
<dbReference type="GO" id="GO:0006303">
    <property type="term" value="P:double-strand break repair via nonhomologous end joining"/>
    <property type="evidence" value="ECO:0007669"/>
    <property type="project" value="TreeGrafter"/>
</dbReference>
<dbReference type="KEGG" id="osn:115219000"/>
<dbReference type="GO" id="GO:0044547">
    <property type="term" value="F:DNA topoisomerase binding"/>
    <property type="evidence" value="ECO:0007669"/>
    <property type="project" value="TreeGrafter"/>
</dbReference>
<dbReference type="GO" id="GO:0000729">
    <property type="term" value="P:DNA double-strand break processing"/>
    <property type="evidence" value="ECO:0007669"/>
    <property type="project" value="TreeGrafter"/>
</dbReference>